<comment type="caution">
    <text evidence="11">The sequence shown here is derived from an EMBL/GenBank/DDBJ whole genome shotgun (WGS) entry which is preliminary data.</text>
</comment>
<keyword evidence="3" id="KW-0479">Metal-binding</keyword>
<dbReference type="Pfam" id="PF02913">
    <property type="entry name" value="FAD-oxidase_C"/>
    <property type="match status" value="1"/>
</dbReference>
<dbReference type="InterPro" id="IPR016166">
    <property type="entry name" value="FAD-bd_PCMH"/>
</dbReference>
<reference evidence="11 12" key="1">
    <citation type="submission" date="2020-05" db="EMBL/GenBank/DDBJ databases">
        <title>MicrobeNet Type strains.</title>
        <authorList>
            <person name="Nicholson A.C."/>
        </authorList>
    </citation>
    <scope>NUCLEOTIDE SEQUENCE [LARGE SCALE GENOMIC DNA]</scope>
    <source>
        <strain evidence="11 12">JCM 14547</strain>
    </source>
</reference>
<dbReference type="SUPFAM" id="SSF56176">
    <property type="entry name" value="FAD-binding/transporter-associated domain-like"/>
    <property type="match status" value="1"/>
</dbReference>
<evidence type="ECO:0000313" key="11">
    <source>
        <dbReference type="EMBL" id="NNH23554.1"/>
    </source>
</evidence>
<evidence type="ECO:0000256" key="2">
    <source>
        <dbReference type="ARBA" id="ARBA00022630"/>
    </source>
</evidence>
<dbReference type="GO" id="GO:0004458">
    <property type="term" value="F:D-lactate dehydrogenase (cytochrome) activity"/>
    <property type="evidence" value="ECO:0007669"/>
    <property type="project" value="TreeGrafter"/>
</dbReference>
<dbReference type="PANTHER" id="PTHR11748:SF119">
    <property type="entry name" value="D-2-HYDROXYGLUTARATE DEHYDROGENASE"/>
    <property type="match status" value="1"/>
</dbReference>
<dbReference type="Pfam" id="PF13183">
    <property type="entry name" value="Fer4_8"/>
    <property type="match status" value="1"/>
</dbReference>
<dbReference type="Gene3D" id="3.30.465.10">
    <property type="match status" value="1"/>
</dbReference>
<dbReference type="InterPro" id="IPR006094">
    <property type="entry name" value="Oxid_FAD_bind_N"/>
</dbReference>
<organism evidence="11 12">
    <name type="scientific">Pseudokineococcus marinus</name>
    <dbReference type="NCBI Taxonomy" id="351215"/>
    <lineage>
        <taxon>Bacteria</taxon>
        <taxon>Bacillati</taxon>
        <taxon>Actinomycetota</taxon>
        <taxon>Actinomycetes</taxon>
        <taxon>Kineosporiales</taxon>
        <taxon>Kineosporiaceae</taxon>
        <taxon>Pseudokineococcus</taxon>
    </lineage>
</organism>
<dbReference type="InterPro" id="IPR016171">
    <property type="entry name" value="Vanillyl_alc_oxidase_C-sub2"/>
</dbReference>
<evidence type="ECO:0000313" key="12">
    <source>
        <dbReference type="Proteomes" id="UP000555552"/>
    </source>
</evidence>
<dbReference type="InterPro" id="IPR004017">
    <property type="entry name" value="Cys_rich_dom"/>
</dbReference>
<dbReference type="AlphaFoldDB" id="A0A849BSX1"/>
<dbReference type="InterPro" id="IPR017900">
    <property type="entry name" value="4Fe4S_Fe_S_CS"/>
</dbReference>
<dbReference type="InterPro" id="IPR016169">
    <property type="entry name" value="FAD-bd_PCMH_sub2"/>
</dbReference>
<evidence type="ECO:0000256" key="6">
    <source>
        <dbReference type="ARBA" id="ARBA00023004"/>
    </source>
</evidence>
<feature type="region of interest" description="Disordered" evidence="8">
    <location>
        <begin position="516"/>
        <end position="570"/>
    </location>
</feature>
<protein>
    <submittedName>
        <fullName evidence="11">FAD-binding protein</fullName>
    </submittedName>
</protein>
<dbReference type="EMBL" id="JABEMA010000159">
    <property type="protein sequence ID" value="NNH23554.1"/>
    <property type="molecule type" value="Genomic_DNA"/>
</dbReference>
<dbReference type="Proteomes" id="UP000555552">
    <property type="component" value="Unassembled WGS sequence"/>
</dbReference>
<dbReference type="SUPFAM" id="SSF55103">
    <property type="entry name" value="FAD-linked oxidases, C-terminal domain"/>
    <property type="match status" value="1"/>
</dbReference>
<dbReference type="PANTHER" id="PTHR11748">
    <property type="entry name" value="D-LACTATE DEHYDROGENASE"/>
    <property type="match status" value="1"/>
</dbReference>
<proteinExistence type="predicted"/>
<feature type="compositionally biased region" description="Polar residues" evidence="8">
    <location>
        <begin position="178"/>
        <end position="189"/>
    </location>
</feature>
<keyword evidence="12" id="KW-1185">Reference proteome</keyword>
<dbReference type="GO" id="GO:0008720">
    <property type="term" value="F:D-lactate dehydrogenase (NAD+) activity"/>
    <property type="evidence" value="ECO:0007669"/>
    <property type="project" value="TreeGrafter"/>
</dbReference>
<keyword evidence="4" id="KW-0274">FAD</keyword>
<evidence type="ECO:0000256" key="1">
    <source>
        <dbReference type="ARBA" id="ARBA00001974"/>
    </source>
</evidence>
<keyword evidence="6" id="KW-0408">Iron</keyword>
<sequence>MRRAGLTDVDASSRRRAEYSTDASLYRVVPQVVAFPRSADEVAAAVEVARETGVPVVARGGGTSIAGNAVSTGVVLDTSRHLDRLLEVDPEARTAVVEPGLVLGDLQRRLAPHGLRFGPDPSSGSRAAIGGMIGNNACGSRALGYGRTDANVLGVHAVTGTGERLVLRSRGGEAPDRPQTTPALSTPDTSPVLAQLRDVVAGDLGTIRTELGRFGRQVSGYALEHLLPEKGFDAARLLVGSEGTLALLTRAELRLVRSPERTVLVVLGYRDMVEAAEAVPAILRHGPVACEGLDARLVDAVEQRLRSPVPQLPAGGGWLLVELGTDERGATPDGLADLAARARAVVADAGTGATRLVEDPVEARTLWRIREDGAGLATRAPSGRPGHAGWEDTAVPPERLAAYLRDFDALMDTYGLTAIPYGHFGDGCLHVRIDYPLEQPGREGVYREFVEAAAALVASHGGSMSGEHGDGRARSELLHHMYSPRVLDLFAQVKDVFDPLDVLNPGVLVRPRSLDADLRPQPWPAPERTGQGRATSRGRGLPVPVGRPDASDSPGEGGRPAGRGPGPTPLAFGYRADGGSFAAAVHRCVGVGKCRADMTGSGGVMCPSYLATKDEKDSTRGRSRVLQEMVAGSLGAATTVDRGWRSPEVHEALDLCLSCKGCLSDCPTGVDMATYKAEATHQAYKGRLRPMNHYVLGWLPYLSRVASLVPRLANGSLSFAPLARLLKRVGGIDQRRALPRFARRRFSASAPAVLAGARRDADRRADEGARPGAGGQRVVLWADSFTEHFSPEVGHAAVRVLEHAGFDVELAPRDVCCGLTLVSTGQLDLARRQLRRTVRRLAAVTAGGPGEPPVPLVVLEPSCLAVLRHDASALLSGDAGGEGGVPQGLVTDLAARSRTLAEVLAAYASDVRWPHLSGLEAVAQPHCHQHAVLGFEADLDLLQGNGVAVTALGGCCGLAGNFGVEEGHYDVSVAVARTALLPAVEAAPPDAVVLADGFSCRTQLAELADRRGLHLAELLARGLPGADEGGADHRVR</sequence>
<dbReference type="Pfam" id="PF02754">
    <property type="entry name" value="CCG"/>
    <property type="match status" value="1"/>
</dbReference>
<evidence type="ECO:0000259" key="10">
    <source>
        <dbReference type="PROSITE" id="PS51387"/>
    </source>
</evidence>
<evidence type="ECO:0000256" key="4">
    <source>
        <dbReference type="ARBA" id="ARBA00022827"/>
    </source>
</evidence>
<feature type="domain" description="4Fe-4S ferredoxin-type" evidence="9">
    <location>
        <begin position="645"/>
        <end position="676"/>
    </location>
</feature>
<evidence type="ECO:0000256" key="5">
    <source>
        <dbReference type="ARBA" id="ARBA00023002"/>
    </source>
</evidence>
<dbReference type="Gene3D" id="1.10.45.10">
    <property type="entry name" value="Vanillyl-alcohol Oxidase, Chain A, domain 4"/>
    <property type="match status" value="1"/>
</dbReference>
<dbReference type="InterPro" id="IPR004113">
    <property type="entry name" value="FAD-bd_oxidored_4_C"/>
</dbReference>
<dbReference type="PROSITE" id="PS00198">
    <property type="entry name" value="4FE4S_FER_1"/>
    <property type="match status" value="1"/>
</dbReference>
<dbReference type="GO" id="GO:0051536">
    <property type="term" value="F:iron-sulfur cluster binding"/>
    <property type="evidence" value="ECO:0007669"/>
    <property type="project" value="UniProtKB-KW"/>
</dbReference>
<dbReference type="PROSITE" id="PS51387">
    <property type="entry name" value="FAD_PCMH"/>
    <property type="match status" value="1"/>
</dbReference>
<evidence type="ECO:0000256" key="3">
    <source>
        <dbReference type="ARBA" id="ARBA00022723"/>
    </source>
</evidence>
<dbReference type="InterPro" id="IPR036318">
    <property type="entry name" value="FAD-bd_PCMH-like_sf"/>
</dbReference>
<dbReference type="GO" id="GO:1903457">
    <property type="term" value="P:lactate catabolic process"/>
    <property type="evidence" value="ECO:0007669"/>
    <property type="project" value="TreeGrafter"/>
</dbReference>
<dbReference type="SUPFAM" id="SSF46548">
    <property type="entry name" value="alpha-helical ferredoxin"/>
    <property type="match status" value="1"/>
</dbReference>
<evidence type="ECO:0000256" key="8">
    <source>
        <dbReference type="SAM" id="MobiDB-lite"/>
    </source>
</evidence>
<keyword evidence="2" id="KW-0285">Flavoprotein</keyword>
<gene>
    <name evidence="11" type="ORF">HLB09_10710</name>
</gene>
<evidence type="ECO:0000259" key="9">
    <source>
        <dbReference type="PROSITE" id="PS51379"/>
    </source>
</evidence>
<dbReference type="InterPro" id="IPR017896">
    <property type="entry name" value="4Fe4S_Fe-S-bd"/>
</dbReference>
<feature type="region of interest" description="Disordered" evidence="8">
    <location>
        <begin position="168"/>
        <end position="189"/>
    </location>
</feature>
<dbReference type="GO" id="GO:0046872">
    <property type="term" value="F:metal ion binding"/>
    <property type="evidence" value="ECO:0007669"/>
    <property type="project" value="UniProtKB-KW"/>
</dbReference>
<dbReference type="Pfam" id="PF01565">
    <property type="entry name" value="FAD_binding_4"/>
    <property type="match status" value="1"/>
</dbReference>
<dbReference type="PROSITE" id="PS51379">
    <property type="entry name" value="4FE4S_FER_2"/>
    <property type="match status" value="1"/>
</dbReference>
<dbReference type="GO" id="GO:0071949">
    <property type="term" value="F:FAD binding"/>
    <property type="evidence" value="ECO:0007669"/>
    <property type="project" value="InterPro"/>
</dbReference>
<comment type="cofactor">
    <cofactor evidence="1">
        <name>FAD</name>
        <dbReference type="ChEBI" id="CHEBI:57692"/>
    </cofactor>
</comment>
<keyword evidence="5" id="KW-0560">Oxidoreductase</keyword>
<accession>A0A849BSX1</accession>
<feature type="domain" description="FAD-binding PCMH-type" evidence="10">
    <location>
        <begin position="26"/>
        <end position="258"/>
    </location>
</feature>
<feature type="compositionally biased region" description="Gly residues" evidence="8">
    <location>
        <begin position="555"/>
        <end position="565"/>
    </location>
</feature>
<evidence type="ECO:0000256" key="7">
    <source>
        <dbReference type="ARBA" id="ARBA00023014"/>
    </source>
</evidence>
<dbReference type="InterPro" id="IPR016164">
    <property type="entry name" value="FAD-linked_Oxase-like_C"/>
</dbReference>
<dbReference type="Gene3D" id="3.30.70.2740">
    <property type="match status" value="1"/>
</dbReference>
<name>A0A849BSX1_9ACTN</name>
<keyword evidence="7" id="KW-0411">Iron-sulfur</keyword>